<organism evidence="1 2">
    <name type="scientific">Aspergillus melleus</name>
    <dbReference type="NCBI Taxonomy" id="138277"/>
    <lineage>
        <taxon>Eukaryota</taxon>
        <taxon>Fungi</taxon>
        <taxon>Dikarya</taxon>
        <taxon>Ascomycota</taxon>
        <taxon>Pezizomycotina</taxon>
        <taxon>Eurotiomycetes</taxon>
        <taxon>Eurotiomycetidae</taxon>
        <taxon>Eurotiales</taxon>
        <taxon>Aspergillaceae</taxon>
        <taxon>Aspergillus</taxon>
        <taxon>Aspergillus subgen. Circumdati</taxon>
    </lineage>
</organism>
<dbReference type="Proteomes" id="UP001177260">
    <property type="component" value="Unassembled WGS sequence"/>
</dbReference>
<accession>A0ACC3BCR4</accession>
<proteinExistence type="predicted"/>
<evidence type="ECO:0000313" key="1">
    <source>
        <dbReference type="EMBL" id="KAK1148087.1"/>
    </source>
</evidence>
<name>A0ACC3BCR4_9EURO</name>
<dbReference type="EMBL" id="JAOPJF010000009">
    <property type="protein sequence ID" value="KAK1148087.1"/>
    <property type="molecule type" value="Genomic_DNA"/>
</dbReference>
<gene>
    <name evidence="1" type="ORF">N8T08_010725</name>
</gene>
<sequence>MISDAVDNMHMLVEIAENIREEKSKAILLAFLSAIFFFIPITGEVASAVQSLATIGRIVSLLGATGNADLDIYTLIDDKDNAPLAIFSLILAHLALSDAVAISKAANVRREMSASDIKKLGEGTSMRMDSISRVKNVCRVK</sequence>
<protein>
    <submittedName>
        <fullName evidence="1">Uncharacterized protein</fullName>
    </submittedName>
</protein>
<evidence type="ECO:0000313" key="2">
    <source>
        <dbReference type="Proteomes" id="UP001177260"/>
    </source>
</evidence>
<reference evidence="1 2" key="1">
    <citation type="journal article" date="2023" name="ACS Omega">
        <title>Identification of the Neoaspergillic Acid Biosynthesis Gene Cluster by Establishing an In Vitro CRISPR-Ribonucleoprotein Genetic System in Aspergillus melleus.</title>
        <authorList>
            <person name="Yuan B."/>
            <person name="Grau M.F."/>
            <person name="Murata R.M."/>
            <person name="Torok T."/>
            <person name="Venkateswaran K."/>
            <person name="Stajich J.E."/>
            <person name="Wang C.C.C."/>
        </authorList>
    </citation>
    <scope>NUCLEOTIDE SEQUENCE [LARGE SCALE GENOMIC DNA]</scope>
    <source>
        <strain evidence="1 2">IMV 1140</strain>
    </source>
</reference>
<keyword evidence="2" id="KW-1185">Reference proteome</keyword>
<comment type="caution">
    <text evidence="1">The sequence shown here is derived from an EMBL/GenBank/DDBJ whole genome shotgun (WGS) entry which is preliminary data.</text>
</comment>